<accession>A0A9N9F2Y6</accession>
<organism evidence="1 2">
    <name type="scientific">Funneliformis mosseae</name>
    <name type="common">Endomycorrhizal fungus</name>
    <name type="synonym">Glomus mosseae</name>
    <dbReference type="NCBI Taxonomy" id="27381"/>
    <lineage>
        <taxon>Eukaryota</taxon>
        <taxon>Fungi</taxon>
        <taxon>Fungi incertae sedis</taxon>
        <taxon>Mucoromycota</taxon>
        <taxon>Glomeromycotina</taxon>
        <taxon>Glomeromycetes</taxon>
        <taxon>Glomerales</taxon>
        <taxon>Glomeraceae</taxon>
        <taxon>Funneliformis</taxon>
    </lineage>
</organism>
<sequence length="89" mass="9834">MSLAKQQLNGVHEQGRFSLSEQSLGVTTIAMLCFTSYPQNKLTTARTSGQLVQIFIDKSNVDVHLDCMVMRALLQNSGMKVLFVRISGT</sequence>
<keyword evidence="2" id="KW-1185">Reference proteome</keyword>
<dbReference type="AlphaFoldDB" id="A0A9N9F2Y6"/>
<name>A0A9N9F2Y6_FUNMO</name>
<gene>
    <name evidence="1" type="ORF">FMOSSE_LOCUS4268</name>
</gene>
<evidence type="ECO:0000313" key="1">
    <source>
        <dbReference type="EMBL" id="CAG8505615.1"/>
    </source>
</evidence>
<evidence type="ECO:0000313" key="2">
    <source>
        <dbReference type="Proteomes" id="UP000789375"/>
    </source>
</evidence>
<protein>
    <submittedName>
        <fullName evidence="1">12085_t:CDS:1</fullName>
    </submittedName>
</protein>
<dbReference type="Proteomes" id="UP000789375">
    <property type="component" value="Unassembled WGS sequence"/>
</dbReference>
<comment type="caution">
    <text evidence="1">The sequence shown here is derived from an EMBL/GenBank/DDBJ whole genome shotgun (WGS) entry which is preliminary data.</text>
</comment>
<dbReference type="EMBL" id="CAJVPP010000706">
    <property type="protein sequence ID" value="CAG8505615.1"/>
    <property type="molecule type" value="Genomic_DNA"/>
</dbReference>
<proteinExistence type="predicted"/>
<reference evidence="1" key="1">
    <citation type="submission" date="2021-06" db="EMBL/GenBank/DDBJ databases">
        <authorList>
            <person name="Kallberg Y."/>
            <person name="Tangrot J."/>
            <person name="Rosling A."/>
        </authorList>
    </citation>
    <scope>NUCLEOTIDE SEQUENCE</scope>
    <source>
        <strain evidence="1">87-6 pot B 2015</strain>
    </source>
</reference>